<name>A0A9P4ISC7_9PEZI</name>
<organism evidence="2 3">
    <name type="scientific">Myriangium duriaei CBS 260.36</name>
    <dbReference type="NCBI Taxonomy" id="1168546"/>
    <lineage>
        <taxon>Eukaryota</taxon>
        <taxon>Fungi</taxon>
        <taxon>Dikarya</taxon>
        <taxon>Ascomycota</taxon>
        <taxon>Pezizomycotina</taxon>
        <taxon>Dothideomycetes</taxon>
        <taxon>Dothideomycetidae</taxon>
        <taxon>Myriangiales</taxon>
        <taxon>Myriangiaceae</taxon>
        <taxon>Myriangium</taxon>
    </lineage>
</organism>
<protein>
    <submittedName>
        <fullName evidence="2">Uncharacterized protein</fullName>
    </submittedName>
</protein>
<evidence type="ECO:0000256" key="1">
    <source>
        <dbReference type="SAM" id="MobiDB-lite"/>
    </source>
</evidence>
<dbReference type="OrthoDB" id="5361617at2759"/>
<gene>
    <name evidence="2" type="ORF">K461DRAFT_53077</name>
</gene>
<sequence>MNGLEQRAARMSIQHGEGEVGRSFSSNDSIKSASSNHSNQSMRSASPLSPPTSPPQKAAAPSLRSGNDPDGRRRSQRNAAGSQTPRSIQPLLNYILWRVHQETDPAAALDSFIFLSDHPAMRKHAQRFGIRSKTLSEIRYVIARESQDDRNRQYAQQKSIAHTANKKSTSTLGSGRNSIVDGMVGDQEQTSHPVDQYASDEDEILLRRAPKAPAALINSPKGQNRIIDPNQFQRSPARGAPTQLRGSSRGNLRSGGGRGRGGLGNRGRGHAQQQQQTSEPIDPDSFVRPTSSRGAARGGRALWSPS</sequence>
<reference evidence="2" key="1">
    <citation type="journal article" date="2020" name="Stud. Mycol.">
        <title>101 Dothideomycetes genomes: a test case for predicting lifestyles and emergence of pathogens.</title>
        <authorList>
            <person name="Haridas S."/>
            <person name="Albert R."/>
            <person name="Binder M."/>
            <person name="Bloem J."/>
            <person name="Labutti K."/>
            <person name="Salamov A."/>
            <person name="Andreopoulos B."/>
            <person name="Baker S."/>
            <person name="Barry K."/>
            <person name="Bills G."/>
            <person name="Bluhm B."/>
            <person name="Cannon C."/>
            <person name="Castanera R."/>
            <person name="Culley D."/>
            <person name="Daum C."/>
            <person name="Ezra D."/>
            <person name="Gonzalez J."/>
            <person name="Henrissat B."/>
            <person name="Kuo A."/>
            <person name="Liang C."/>
            <person name="Lipzen A."/>
            <person name="Lutzoni F."/>
            <person name="Magnuson J."/>
            <person name="Mondo S."/>
            <person name="Nolan M."/>
            <person name="Ohm R."/>
            <person name="Pangilinan J."/>
            <person name="Park H.-J."/>
            <person name="Ramirez L."/>
            <person name="Alfaro M."/>
            <person name="Sun H."/>
            <person name="Tritt A."/>
            <person name="Yoshinaga Y."/>
            <person name="Zwiers L.-H."/>
            <person name="Turgeon B."/>
            <person name="Goodwin S."/>
            <person name="Spatafora J."/>
            <person name="Crous P."/>
            <person name="Grigoriev I."/>
        </authorList>
    </citation>
    <scope>NUCLEOTIDE SEQUENCE</scope>
    <source>
        <strain evidence="2">CBS 260.36</strain>
    </source>
</reference>
<accession>A0A9P4ISC7</accession>
<evidence type="ECO:0000313" key="2">
    <source>
        <dbReference type="EMBL" id="KAF2148801.1"/>
    </source>
</evidence>
<evidence type="ECO:0000313" key="3">
    <source>
        <dbReference type="Proteomes" id="UP000799439"/>
    </source>
</evidence>
<feature type="region of interest" description="Disordered" evidence="1">
    <location>
        <begin position="1"/>
        <end position="85"/>
    </location>
</feature>
<keyword evidence="3" id="KW-1185">Reference proteome</keyword>
<feature type="compositionally biased region" description="Gly residues" evidence="1">
    <location>
        <begin position="253"/>
        <end position="266"/>
    </location>
</feature>
<feature type="compositionally biased region" description="Polar residues" evidence="1">
    <location>
        <begin position="153"/>
        <end position="177"/>
    </location>
</feature>
<dbReference type="AlphaFoldDB" id="A0A9P4ISC7"/>
<dbReference type="Proteomes" id="UP000799439">
    <property type="component" value="Unassembled WGS sequence"/>
</dbReference>
<dbReference type="EMBL" id="ML996092">
    <property type="protein sequence ID" value="KAF2148801.1"/>
    <property type="molecule type" value="Genomic_DNA"/>
</dbReference>
<proteinExistence type="predicted"/>
<feature type="region of interest" description="Disordered" evidence="1">
    <location>
        <begin position="149"/>
        <end position="183"/>
    </location>
</feature>
<feature type="compositionally biased region" description="Low complexity" evidence="1">
    <location>
        <begin position="23"/>
        <end position="47"/>
    </location>
</feature>
<comment type="caution">
    <text evidence="2">The sequence shown here is derived from an EMBL/GenBank/DDBJ whole genome shotgun (WGS) entry which is preliminary data.</text>
</comment>
<feature type="region of interest" description="Disordered" evidence="1">
    <location>
        <begin position="213"/>
        <end position="306"/>
    </location>
</feature>